<keyword evidence="3" id="KW-1185">Reference proteome</keyword>
<sequence length="434" mass="50108">MVKINKWLIKMNELNKNLKKNILGYGLIERYSKIECWRLRGFFFIGAYTHLNSGSNIWNAIVGRYSRIDSNVTVGFRIAECSIFSNHYFAYAEDYIDTESYKALKATRFYYDKQNLTYIGNDVRVHQGSIISAGVSIGDGAIIYPNSVVDTDVPPYAIVAGNPAQIIKYRFSEDVIEKIKKSNWFLFDLNCFEQSADYSDVDSILSRLADKKENKVRLEKYYVNSYTNECNIKSFERLVLGPSHVDIWQSLVNSGKRKQPEFLMHGVNGLSLYSKRLVNLIDFYIGNGLGDVVLFVPDFRIGNVIFNSGGEISLDPLFISKNKIGSDSDNELYKMALNILDELVLKYGSKIKFIFWCLMGRECENKKIGRYVFDNQYQHPVWNYSEIKNRYFNNILEMPGIESDIEHCIHDNGTIHPNDRGYDLLEKHIVNRIL</sequence>
<protein>
    <submittedName>
        <fullName evidence="2">CatB-related O-acetyltransferase</fullName>
    </submittedName>
</protein>
<dbReference type="SUPFAM" id="SSF51161">
    <property type="entry name" value="Trimeric LpxA-like enzymes"/>
    <property type="match status" value="1"/>
</dbReference>
<dbReference type="CDD" id="cd03349">
    <property type="entry name" value="LbH_XAT"/>
    <property type="match status" value="1"/>
</dbReference>
<comment type="caution">
    <text evidence="2">The sequence shown here is derived from an EMBL/GenBank/DDBJ whole genome shotgun (WGS) entry which is preliminary data.</text>
</comment>
<proteinExistence type="inferred from homology"/>
<accession>A0ABM9F752</accession>
<dbReference type="InterPro" id="IPR011004">
    <property type="entry name" value="Trimer_LpxA-like_sf"/>
</dbReference>
<name>A0ABM9F752_9ENTR</name>
<dbReference type="PANTHER" id="PTHR43300:SF11">
    <property type="entry name" value="ACETYLTRANSFERASE RV3034C-RELATED"/>
    <property type="match status" value="1"/>
</dbReference>
<evidence type="ECO:0000256" key="1">
    <source>
        <dbReference type="ARBA" id="ARBA00007274"/>
    </source>
</evidence>
<dbReference type="Gene3D" id="2.160.10.10">
    <property type="entry name" value="Hexapeptide repeat proteins"/>
    <property type="match status" value="1"/>
</dbReference>
<evidence type="ECO:0000313" key="2">
    <source>
        <dbReference type="EMBL" id="CAH6636626.1"/>
    </source>
</evidence>
<dbReference type="Pfam" id="PF00132">
    <property type="entry name" value="Hexapep"/>
    <property type="match status" value="1"/>
</dbReference>
<dbReference type="PANTHER" id="PTHR43300">
    <property type="entry name" value="ACETYLTRANSFERASE"/>
    <property type="match status" value="1"/>
</dbReference>
<organism evidence="2 3">
    <name type="scientific">Pseudocitrobacter vendiensis</name>
    <dbReference type="NCBI Taxonomy" id="2488306"/>
    <lineage>
        <taxon>Bacteria</taxon>
        <taxon>Pseudomonadati</taxon>
        <taxon>Pseudomonadota</taxon>
        <taxon>Gammaproteobacteria</taxon>
        <taxon>Enterobacterales</taxon>
        <taxon>Enterobacteriaceae</taxon>
        <taxon>Pseudocitrobacter</taxon>
    </lineage>
</organism>
<dbReference type="Proteomes" id="UP001152651">
    <property type="component" value="Unassembled WGS sequence"/>
</dbReference>
<dbReference type="InterPro" id="IPR001451">
    <property type="entry name" value="Hexapep"/>
</dbReference>
<dbReference type="EMBL" id="CALSBS010000004">
    <property type="protein sequence ID" value="CAH6636626.1"/>
    <property type="molecule type" value="Genomic_DNA"/>
</dbReference>
<dbReference type="InterPro" id="IPR050179">
    <property type="entry name" value="Trans_hexapeptide_repeat"/>
</dbReference>
<evidence type="ECO:0000313" key="3">
    <source>
        <dbReference type="Proteomes" id="UP001152651"/>
    </source>
</evidence>
<reference evidence="2" key="1">
    <citation type="submission" date="2022-05" db="EMBL/GenBank/DDBJ databases">
        <authorList>
            <person name="Blom J."/>
        </authorList>
    </citation>
    <scope>NUCLEOTIDE SEQUENCE</scope>
    <source>
        <strain evidence="2">Type strain: CPO20170097</strain>
    </source>
</reference>
<comment type="similarity">
    <text evidence="1">Belongs to the transferase hexapeptide repeat family.</text>
</comment>
<gene>
    <name evidence="2" type="ORF">FBBNIHIM_07320</name>
</gene>